<dbReference type="Gene3D" id="2.60.120.560">
    <property type="entry name" value="Exo-inulinase, domain 1"/>
    <property type="match status" value="1"/>
</dbReference>
<feature type="signal peptide" evidence="7">
    <location>
        <begin position="1"/>
        <end position="24"/>
    </location>
</feature>
<evidence type="ECO:0000256" key="7">
    <source>
        <dbReference type="SAM" id="SignalP"/>
    </source>
</evidence>
<dbReference type="GO" id="GO:0046556">
    <property type="term" value="F:alpha-L-arabinofuranosidase activity"/>
    <property type="evidence" value="ECO:0007669"/>
    <property type="project" value="UniProtKB-EC"/>
</dbReference>
<dbReference type="OrthoDB" id="9758333at2"/>
<evidence type="ECO:0000313" key="10">
    <source>
        <dbReference type="Proteomes" id="UP000324233"/>
    </source>
</evidence>
<dbReference type="InterPro" id="IPR003305">
    <property type="entry name" value="CenC_carb-bd"/>
</dbReference>
<dbReference type="InterPro" id="IPR013320">
    <property type="entry name" value="ConA-like_dom_sf"/>
</dbReference>
<comment type="catalytic activity">
    <reaction evidence="1">
        <text>Hydrolysis of terminal non-reducing alpha-L-arabinofuranoside residues in alpha-L-arabinosides.</text>
        <dbReference type="EC" id="3.2.1.55"/>
    </reaction>
</comment>
<organism evidence="9 10">
    <name type="scientific">Aquisphaera giovannonii</name>
    <dbReference type="NCBI Taxonomy" id="406548"/>
    <lineage>
        <taxon>Bacteria</taxon>
        <taxon>Pseudomonadati</taxon>
        <taxon>Planctomycetota</taxon>
        <taxon>Planctomycetia</taxon>
        <taxon>Isosphaerales</taxon>
        <taxon>Isosphaeraceae</taxon>
        <taxon>Aquisphaera</taxon>
    </lineage>
</organism>
<feature type="chain" id="PRO_5023150233" description="non-reducing end alpha-L-arabinofuranosidase" evidence="7">
    <location>
        <begin position="25"/>
        <end position="805"/>
    </location>
</feature>
<keyword evidence="9" id="KW-0326">Glycosidase</keyword>
<dbReference type="GO" id="GO:0046373">
    <property type="term" value="P:L-arabinose metabolic process"/>
    <property type="evidence" value="ECO:0007669"/>
    <property type="project" value="InterPro"/>
</dbReference>
<dbReference type="Gene3D" id="3.20.20.80">
    <property type="entry name" value="Glycosidases"/>
    <property type="match status" value="1"/>
</dbReference>
<keyword evidence="5 9" id="KW-0378">Hydrolase</keyword>
<sequence length="805" mass="88004" precursor="true">MPRLQSAARSPLATRLAPALAAWAAVAAMRPAAAEPPRPTITVHADRPGHPVSPTLYGIFFEDINCSADGGIYAELVRNRSFEDAAKPEHWTISGDEKRVKAVIDESRPASPKNRRSLKVSLGGGGLTPATVSNEGFWGIPVKEGASYRLSFLARVEGGLRMTPAVSLVGDKGRAYATERFVGLTPEWKAYSCTLRPNATDPKAHLSIQLVGSGDVWLDMVSLFPEETWKGRPGGLRPDLADRLAELRPAFVRFPGGCWVEGDTMKFAYRWKETIGDPSERRTQYNIWNYHATHGLGFHEYLQMCEDLKAEPLFVINCGMSHREVVPMDKMAEFVQDALDAIEYCNGPADSAWGSVRARNGHPAPFHLKYMEIGNENGGPPYQERYALFHDAIRKAHPGITLIANVPTEKRPADVVDEHYYNTPEFFLQQANRYDDYDRKGPKIYVGEYATTVGVGQGNLRGAVGEAAFMLGMERNSDVVAMSSYAPLFVNVNHRGWNPDLINFDAVRSYGIPSFYVQKLFAENLGDATVPVDVQADAVEVAPPGGAVGVGTWLTRAEFKDMKVTRGDEVLWSADLSHGLSGWKAVSGRWDVAGGALRQTDPGENMRAVAGDKNWTDYTFSLKARKLGGAEGFLILFRVRDEGEKSWWNLGGWGNTRHAIEVGGEIGRSVPGRIEDGRWYDIKVDVEGSRIRCYLDGQLVHDVKTPAVRPIHASATRASATGEIILKIVNAAAGPVATTVEFAGLAGLPATIKAQVLSSDHPTDENSLELPEKVAPREVTLSASGSRITHAFPGNSVTVARIKKD</sequence>
<dbReference type="SUPFAM" id="SSF51445">
    <property type="entry name" value="(Trans)glycosidases"/>
    <property type="match status" value="1"/>
</dbReference>
<dbReference type="InterPro" id="IPR055235">
    <property type="entry name" value="ASD1_cat"/>
</dbReference>
<evidence type="ECO:0000256" key="2">
    <source>
        <dbReference type="ARBA" id="ARBA00007186"/>
    </source>
</evidence>
<evidence type="ECO:0000256" key="4">
    <source>
        <dbReference type="ARBA" id="ARBA00022729"/>
    </source>
</evidence>
<comment type="similarity">
    <text evidence="2">Belongs to the glycosyl hydrolase 51 family.</text>
</comment>
<dbReference type="SUPFAM" id="SSF49899">
    <property type="entry name" value="Concanavalin A-like lectins/glucanases"/>
    <property type="match status" value="1"/>
</dbReference>
<dbReference type="SUPFAM" id="SSF51011">
    <property type="entry name" value="Glycosyl hydrolase domain"/>
    <property type="match status" value="1"/>
</dbReference>
<dbReference type="Pfam" id="PF02018">
    <property type="entry name" value="CBM_4_9"/>
    <property type="match status" value="1"/>
</dbReference>
<evidence type="ECO:0000313" key="9">
    <source>
        <dbReference type="EMBL" id="QEH32388.1"/>
    </source>
</evidence>
<dbReference type="Pfam" id="PF06964">
    <property type="entry name" value="Alpha-L-AF_C"/>
    <property type="match status" value="1"/>
</dbReference>
<accession>A0A5B9VVX2</accession>
<dbReference type="Proteomes" id="UP000324233">
    <property type="component" value="Chromosome"/>
</dbReference>
<dbReference type="Pfam" id="PF06439">
    <property type="entry name" value="3keto-disac_hyd"/>
    <property type="match status" value="1"/>
</dbReference>
<gene>
    <name evidence="9" type="ORF">OJF2_08580</name>
</gene>
<protein>
    <recommendedName>
        <fullName evidence="3">non-reducing end alpha-L-arabinofuranosidase</fullName>
        <ecNumber evidence="3">3.2.1.55</ecNumber>
    </recommendedName>
</protein>
<dbReference type="InterPro" id="IPR008979">
    <property type="entry name" value="Galactose-bd-like_sf"/>
</dbReference>
<dbReference type="SUPFAM" id="SSF49785">
    <property type="entry name" value="Galactose-binding domain-like"/>
    <property type="match status" value="1"/>
</dbReference>
<keyword evidence="10" id="KW-1185">Reference proteome</keyword>
<evidence type="ECO:0000256" key="5">
    <source>
        <dbReference type="ARBA" id="ARBA00022801"/>
    </source>
</evidence>
<dbReference type="InterPro" id="IPR051563">
    <property type="entry name" value="Glycosyl_Hydrolase_51"/>
</dbReference>
<dbReference type="EC" id="3.2.1.55" evidence="3"/>
<proteinExistence type="inferred from homology"/>
<dbReference type="InterPro" id="IPR017853">
    <property type="entry name" value="GH"/>
</dbReference>
<dbReference type="AlphaFoldDB" id="A0A5B9VVX2"/>
<name>A0A5B9VVX2_9BACT</name>
<dbReference type="KEGG" id="agv:OJF2_08580"/>
<dbReference type="InterPro" id="IPR010720">
    <property type="entry name" value="Alpha-L-AF_C"/>
</dbReference>
<keyword evidence="4 7" id="KW-0732">Signal</keyword>
<evidence type="ECO:0000256" key="1">
    <source>
        <dbReference type="ARBA" id="ARBA00001462"/>
    </source>
</evidence>
<evidence type="ECO:0000259" key="8">
    <source>
        <dbReference type="SMART" id="SM00813"/>
    </source>
</evidence>
<dbReference type="Gene3D" id="2.60.120.260">
    <property type="entry name" value="Galactose-binding domain-like"/>
    <property type="match status" value="1"/>
</dbReference>
<dbReference type="SMART" id="SM00813">
    <property type="entry name" value="Alpha-L-AF_C"/>
    <property type="match status" value="1"/>
</dbReference>
<evidence type="ECO:0000256" key="6">
    <source>
        <dbReference type="ARBA" id="ARBA00023180"/>
    </source>
</evidence>
<reference evidence="9 10" key="1">
    <citation type="submission" date="2019-08" db="EMBL/GenBank/DDBJ databases">
        <title>Deep-cultivation of Planctomycetes and their phenomic and genomic characterization uncovers novel biology.</title>
        <authorList>
            <person name="Wiegand S."/>
            <person name="Jogler M."/>
            <person name="Boedeker C."/>
            <person name="Pinto D."/>
            <person name="Vollmers J."/>
            <person name="Rivas-Marin E."/>
            <person name="Kohn T."/>
            <person name="Peeters S.H."/>
            <person name="Heuer A."/>
            <person name="Rast P."/>
            <person name="Oberbeckmann S."/>
            <person name="Bunk B."/>
            <person name="Jeske O."/>
            <person name="Meyerdierks A."/>
            <person name="Storesund J.E."/>
            <person name="Kallscheuer N."/>
            <person name="Luecker S."/>
            <person name="Lage O.M."/>
            <person name="Pohl T."/>
            <person name="Merkel B.J."/>
            <person name="Hornburger P."/>
            <person name="Mueller R.-W."/>
            <person name="Bruemmer F."/>
            <person name="Labrenz M."/>
            <person name="Spormann A.M."/>
            <person name="Op den Camp H."/>
            <person name="Overmann J."/>
            <person name="Amann R."/>
            <person name="Jetten M.S.M."/>
            <person name="Mascher T."/>
            <person name="Medema M.H."/>
            <person name="Devos D.P."/>
            <person name="Kaster A.-K."/>
            <person name="Ovreas L."/>
            <person name="Rohde M."/>
            <person name="Galperin M.Y."/>
            <person name="Jogler C."/>
        </authorList>
    </citation>
    <scope>NUCLEOTIDE SEQUENCE [LARGE SCALE GENOMIC DNA]</scope>
    <source>
        <strain evidence="9 10">OJF2</strain>
    </source>
</reference>
<keyword evidence="6" id="KW-0325">Glycoprotein</keyword>
<dbReference type="RefSeq" id="WP_148591531.1">
    <property type="nucleotide sequence ID" value="NZ_CP042997.1"/>
</dbReference>
<evidence type="ECO:0000256" key="3">
    <source>
        <dbReference type="ARBA" id="ARBA00012670"/>
    </source>
</evidence>
<dbReference type="Pfam" id="PF22848">
    <property type="entry name" value="ASD1_dom"/>
    <property type="match status" value="1"/>
</dbReference>
<dbReference type="InterPro" id="IPR010496">
    <property type="entry name" value="AL/BT2_dom"/>
</dbReference>
<dbReference type="EMBL" id="CP042997">
    <property type="protein sequence ID" value="QEH32388.1"/>
    <property type="molecule type" value="Genomic_DNA"/>
</dbReference>
<feature type="domain" description="Alpha-L-arabinofuranosidase C-terminal" evidence="8">
    <location>
        <begin position="447"/>
        <end position="796"/>
    </location>
</feature>
<dbReference type="PANTHER" id="PTHR31776:SF0">
    <property type="entry name" value="ALPHA-L-ARABINOFURANOSIDASE 1"/>
    <property type="match status" value="1"/>
</dbReference>
<dbReference type="PANTHER" id="PTHR31776">
    <property type="entry name" value="ALPHA-L-ARABINOFURANOSIDASE 1"/>
    <property type="match status" value="1"/>
</dbReference>